<gene>
    <name evidence="3" type="ORF">SAMEA4412692_00455</name>
</gene>
<organism evidence="3 4">
    <name type="scientific">Streptococcus merionis</name>
    <dbReference type="NCBI Taxonomy" id="400065"/>
    <lineage>
        <taxon>Bacteria</taxon>
        <taxon>Bacillati</taxon>
        <taxon>Bacillota</taxon>
        <taxon>Bacilli</taxon>
        <taxon>Lactobacillales</taxon>
        <taxon>Streptococcaceae</taxon>
        <taxon>Streptococcus</taxon>
    </lineage>
</organism>
<dbReference type="GO" id="GO:0016308">
    <property type="term" value="F:1-phosphatidylinositol-4-phosphate 5-kinase activity"/>
    <property type="evidence" value="ECO:0007669"/>
    <property type="project" value="UniProtKB-EC"/>
</dbReference>
<name>A0A239SQE3_9STRE</name>
<dbReference type="Pfam" id="PF02493">
    <property type="entry name" value="MORN"/>
    <property type="match status" value="3"/>
</dbReference>
<dbReference type="OrthoDB" id="2593410at2"/>
<dbReference type="InterPro" id="IPR003409">
    <property type="entry name" value="MORN"/>
</dbReference>
<dbReference type="RefSeq" id="WP_018373763.1">
    <property type="nucleotide sequence ID" value="NZ_CASUGH010000025.1"/>
</dbReference>
<dbReference type="Gene3D" id="2.20.110.10">
    <property type="entry name" value="Histone H3 K4-specific methyltransferase SET7/9 N-terminal domain"/>
    <property type="match status" value="2"/>
</dbReference>
<dbReference type="EMBL" id="LT906439">
    <property type="protein sequence ID" value="SNU86964.1"/>
    <property type="molecule type" value="Genomic_DNA"/>
</dbReference>
<dbReference type="eggNOG" id="COG4642">
    <property type="taxonomic scope" value="Bacteria"/>
</dbReference>
<keyword evidence="1" id="KW-0677">Repeat</keyword>
<dbReference type="PANTHER" id="PTHR23084">
    <property type="entry name" value="PHOSPHATIDYLINOSITOL-4-PHOSPHATE 5-KINASE RELATED"/>
    <property type="match status" value="1"/>
</dbReference>
<evidence type="ECO:0000313" key="3">
    <source>
        <dbReference type="EMBL" id="SNU86964.1"/>
    </source>
</evidence>
<evidence type="ECO:0000256" key="2">
    <source>
        <dbReference type="SAM" id="Phobius"/>
    </source>
</evidence>
<dbReference type="KEGG" id="smen:SAMEA4412692_0455"/>
<dbReference type="STRING" id="1123308.GCA_000380085_01207"/>
<dbReference type="EC" id="2.7.1.68" evidence="3"/>
<keyword evidence="2" id="KW-0472">Membrane</keyword>
<dbReference type="SUPFAM" id="SSF82185">
    <property type="entry name" value="Histone H3 K4-specific methyltransferase SET7/9 N-terminal domain"/>
    <property type="match status" value="1"/>
</dbReference>
<keyword evidence="4" id="KW-1185">Reference proteome</keyword>
<feature type="transmembrane region" description="Helical" evidence="2">
    <location>
        <begin position="20"/>
        <end position="40"/>
    </location>
</feature>
<protein>
    <submittedName>
        <fullName evidence="3">MORN repeat protein</fullName>
        <ecNumber evidence="3">2.7.1.68</ecNumber>
    </submittedName>
</protein>
<keyword evidence="2" id="KW-0812">Transmembrane</keyword>
<keyword evidence="2" id="KW-1133">Transmembrane helix</keyword>
<reference evidence="3 4" key="1">
    <citation type="submission" date="2017-06" db="EMBL/GenBank/DDBJ databases">
        <authorList>
            <consortium name="Pathogen Informatics"/>
        </authorList>
    </citation>
    <scope>NUCLEOTIDE SEQUENCE [LARGE SCALE GENOMIC DNA]</scope>
    <source>
        <strain evidence="3 4">NCTC13788</strain>
    </source>
</reference>
<proteinExistence type="predicted"/>
<evidence type="ECO:0000313" key="4">
    <source>
        <dbReference type="Proteomes" id="UP000215185"/>
    </source>
</evidence>
<keyword evidence="3" id="KW-0808">Transferase</keyword>
<dbReference type="PANTHER" id="PTHR23084:SF227">
    <property type="entry name" value="PHOSPHATIDYLINOSITOL-4-PHOSPHATE 5-KINASE RELATED"/>
    <property type="match status" value="1"/>
</dbReference>
<dbReference type="SMART" id="SM00698">
    <property type="entry name" value="MORN"/>
    <property type="match status" value="3"/>
</dbReference>
<accession>A0A239SQE3</accession>
<dbReference type="Proteomes" id="UP000215185">
    <property type="component" value="Chromosome 1"/>
</dbReference>
<evidence type="ECO:0000256" key="1">
    <source>
        <dbReference type="ARBA" id="ARBA00022737"/>
    </source>
</evidence>
<dbReference type="AlphaFoldDB" id="A0A239SQE3"/>
<sequence length="137" mass="15145">MELIQYYYERLKPHLHRRNLEMAAAGLVVLCGLFVVLSGFPKTVKTSYKDGAIVYEGQVVRQKMNGQGKLTFSNGDVYKGNFSNGTFQGKGKFTAKSGWVYEGDFVNGVAHGQGKLTTENGVVYEGKFEKGAYQDAN</sequence>